<gene>
    <name evidence="1" type="ORF">C6T04_08085</name>
    <name evidence="2" type="ORF">DSX26_05535</name>
</gene>
<organism evidence="1 4">
    <name type="scientific">Campylobacter coli</name>
    <dbReference type="NCBI Taxonomy" id="195"/>
    <lineage>
        <taxon>Bacteria</taxon>
        <taxon>Pseudomonadati</taxon>
        <taxon>Campylobacterota</taxon>
        <taxon>Epsilonproteobacteria</taxon>
        <taxon>Campylobacterales</taxon>
        <taxon>Campylobacteraceae</taxon>
        <taxon>Campylobacter</taxon>
    </lineage>
</organism>
<evidence type="ECO:0000313" key="3">
    <source>
        <dbReference type="Proteomes" id="UP000352088"/>
    </source>
</evidence>
<sequence length="161" mass="18902">MKIYTLALAMLVFSACSLKEEAVVDANLKTQTLMFAQKYKITQDKMNAIITLSYLNPILDKASEEDIFALTITPDTLKIENLEIFINERKANIEELDEEFFKYLIQNRYTRYLKITLPSVKKEDKITAKICLNHLPCFELNFQKYPKSLYYRSEDVDTQYN</sequence>
<dbReference type="EMBL" id="AACQHW010000005">
    <property type="protein sequence ID" value="EAL6850927.1"/>
    <property type="molecule type" value="Genomic_DNA"/>
</dbReference>
<protein>
    <submittedName>
        <fullName evidence="1">Uncharacterized protein</fullName>
    </submittedName>
</protein>
<dbReference type="PROSITE" id="PS51257">
    <property type="entry name" value="PROKAR_LIPOPROTEIN"/>
    <property type="match status" value="1"/>
</dbReference>
<evidence type="ECO:0000313" key="2">
    <source>
        <dbReference type="EMBL" id="EAL6850927.1"/>
    </source>
</evidence>
<evidence type="ECO:0000313" key="4">
    <source>
        <dbReference type="Proteomes" id="UP000365807"/>
    </source>
</evidence>
<reference evidence="1 4" key="1">
    <citation type="submission" date="2018-06" db="EMBL/GenBank/DDBJ databases">
        <authorList>
            <consortium name="NARMS: The National Antimicrobial Resistance Monitoring System"/>
        </authorList>
    </citation>
    <scope>NUCLEOTIDE SEQUENCE [LARGE SCALE GENOMIC DNA]</scope>
    <source>
        <strain evidence="2 3">CVM N17C548</strain>
        <strain evidence="1 4">FSIS11807978</strain>
    </source>
</reference>
<evidence type="ECO:0000313" key="1">
    <source>
        <dbReference type="EMBL" id="EAK4358864.1"/>
    </source>
</evidence>
<dbReference type="Proteomes" id="UP000352088">
    <property type="component" value="Unassembled WGS sequence"/>
</dbReference>
<dbReference type="STRING" id="195.ATE51_01958"/>
<dbReference type="Proteomes" id="UP000365807">
    <property type="component" value="Unassembled WGS sequence"/>
</dbReference>
<proteinExistence type="predicted"/>
<dbReference type="KEGG" id="ccof:VC76_04080"/>
<dbReference type="EMBL" id="AACGFG010000013">
    <property type="protein sequence ID" value="EAK4358864.1"/>
    <property type="molecule type" value="Genomic_DNA"/>
</dbReference>
<dbReference type="AlphaFoldDB" id="A0A381CJC7"/>
<comment type="caution">
    <text evidence="1">The sequence shown here is derived from an EMBL/GenBank/DDBJ whole genome shotgun (WGS) entry which is preliminary data.</text>
</comment>
<dbReference type="OrthoDB" id="5362375at2"/>
<accession>A0A381CJC7</accession>
<name>A0A381CJC7_CAMCO</name>
<dbReference type="RefSeq" id="WP_002783754.1">
    <property type="nucleotide sequence ID" value="NZ_AP028351.1"/>
</dbReference>